<evidence type="ECO:0000259" key="7">
    <source>
        <dbReference type="Pfam" id="PF10035"/>
    </source>
</evidence>
<dbReference type="GeneID" id="98308974"/>
<dbReference type="STRING" id="1423801.FD50_GL001727"/>
<feature type="transmembrane region" description="Helical" evidence="6">
    <location>
        <begin position="52"/>
        <end position="73"/>
    </location>
</feature>
<comment type="subcellular location">
    <subcellularLocation>
        <location evidence="1">Cell membrane</location>
        <topology evidence="1">Multi-pass membrane protein</topology>
    </subcellularLocation>
</comment>
<keyword evidence="5 6" id="KW-0472">Membrane</keyword>
<dbReference type="InterPro" id="IPR019264">
    <property type="entry name" value="DUF2179"/>
</dbReference>
<dbReference type="InterPro" id="IPR015867">
    <property type="entry name" value="N-reg_PII/ATP_PRibTrfase_C"/>
</dbReference>
<comment type="caution">
    <text evidence="8">The sequence shown here is derived from an EMBL/GenBank/DDBJ whole genome shotgun (WGS) entry which is preliminary data.</text>
</comment>
<evidence type="ECO:0000313" key="8">
    <source>
        <dbReference type="EMBL" id="KRL97173.1"/>
    </source>
</evidence>
<evidence type="ECO:0000256" key="3">
    <source>
        <dbReference type="ARBA" id="ARBA00022692"/>
    </source>
</evidence>
<evidence type="ECO:0000256" key="4">
    <source>
        <dbReference type="ARBA" id="ARBA00022989"/>
    </source>
</evidence>
<dbReference type="PANTHER" id="PTHR33545:SF5">
    <property type="entry name" value="UPF0750 MEMBRANE PROTEIN YITT"/>
    <property type="match status" value="1"/>
</dbReference>
<dbReference type="PANTHER" id="PTHR33545">
    <property type="entry name" value="UPF0750 MEMBRANE PROTEIN YITT-RELATED"/>
    <property type="match status" value="1"/>
</dbReference>
<dbReference type="InterPro" id="IPR051461">
    <property type="entry name" value="UPF0750_membrane"/>
</dbReference>
<organism evidence="8 9">
    <name type="scientific">Liquorilactobacillus satsumensis DSM 16230 = JCM 12392</name>
    <dbReference type="NCBI Taxonomy" id="1423801"/>
    <lineage>
        <taxon>Bacteria</taxon>
        <taxon>Bacillati</taxon>
        <taxon>Bacillota</taxon>
        <taxon>Bacilli</taxon>
        <taxon>Lactobacillales</taxon>
        <taxon>Lactobacillaceae</taxon>
        <taxon>Liquorilactobacillus</taxon>
    </lineage>
</organism>
<dbReference type="Proteomes" id="UP000051166">
    <property type="component" value="Unassembled WGS sequence"/>
</dbReference>
<gene>
    <name evidence="8" type="ORF">FD50_GL001727</name>
</gene>
<keyword evidence="3 6" id="KW-0812">Transmembrane</keyword>
<dbReference type="PATRIC" id="fig|1423801.4.peg.1766"/>
<dbReference type="Pfam" id="PF02588">
    <property type="entry name" value="YitT_membrane"/>
    <property type="match status" value="1"/>
</dbReference>
<feature type="transmembrane region" description="Helical" evidence="6">
    <location>
        <begin position="177"/>
        <end position="195"/>
    </location>
</feature>
<feature type="transmembrane region" description="Helical" evidence="6">
    <location>
        <begin position="110"/>
        <end position="128"/>
    </location>
</feature>
<reference evidence="8 9" key="1">
    <citation type="journal article" date="2015" name="Genome Announc.">
        <title>Expanding the biotechnology potential of lactobacilli through comparative genomics of 213 strains and associated genera.</title>
        <authorList>
            <person name="Sun Z."/>
            <person name="Harris H.M."/>
            <person name="McCann A."/>
            <person name="Guo C."/>
            <person name="Argimon S."/>
            <person name="Zhang W."/>
            <person name="Yang X."/>
            <person name="Jeffery I.B."/>
            <person name="Cooney J.C."/>
            <person name="Kagawa T.F."/>
            <person name="Liu W."/>
            <person name="Song Y."/>
            <person name="Salvetti E."/>
            <person name="Wrobel A."/>
            <person name="Rasinkangas P."/>
            <person name="Parkhill J."/>
            <person name="Rea M.C."/>
            <person name="O'Sullivan O."/>
            <person name="Ritari J."/>
            <person name="Douillard F.P."/>
            <person name="Paul Ross R."/>
            <person name="Yang R."/>
            <person name="Briner A.E."/>
            <person name="Felis G.E."/>
            <person name="de Vos W.M."/>
            <person name="Barrangou R."/>
            <person name="Klaenhammer T.R."/>
            <person name="Caufield P.W."/>
            <person name="Cui Y."/>
            <person name="Zhang H."/>
            <person name="O'Toole P.W."/>
        </authorList>
    </citation>
    <scope>NUCLEOTIDE SEQUENCE [LARGE SCALE GENOMIC DNA]</scope>
    <source>
        <strain evidence="8 9">DSM 16230</strain>
    </source>
</reference>
<dbReference type="CDD" id="cd16379">
    <property type="entry name" value="YitT_C_like"/>
    <property type="match status" value="1"/>
</dbReference>
<dbReference type="OrthoDB" id="2417289at2"/>
<dbReference type="PIRSF" id="PIRSF006483">
    <property type="entry name" value="Membrane_protein_YitT"/>
    <property type="match status" value="1"/>
</dbReference>
<feature type="domain" description="DUF2179" evidence="7">
    <location>
        <begin position="221"/>
        <end position="275"/>
    </location>
</feature>
<accession>A0A0R1V351</accession>
<evidence type="ECO:0000256" key="5">
    <source>
        <dbReference type="ARBA" id="ARBA00023136"/>
    </source>
</evidence>
<feature type="transmembrane region" description="Helical" evidence="6">
    <location>
        <begin position="12"/>
        <end position="32"/>
    </location>
</feature>
<dbReference type="RefSeq" id="WP_054757629.1">
    <property type="nucleotide sequence ID" value="NZ_AZFQ01000053.1"/>
</dbReference>
<proteinExistence type="predicted"/>
<evidence type="ECO:0000256" key="6">
    <source>
        <dbReference type="SAM" id="Phobius"/>
    </source>
</evidence>
<feature type="transmembrane region" description="Helical" evidence="6">
    <location>
        <begin position="85"/>
        <end position="104"/>
    </location>
</feature>
<dbReference type="Pfam" id="PF10035">
    <property type="entry name" value="DUF2179"/>
    <property type="match status" value="1"/>
</dbReference>
<dbReference type="GO" id="GO:0005886">
    <property type="term" value="C:plasma membrane"/>
    <property type="evidence" value="ECO:0007669"/>
    <property type="project" value="UniProtKB-SubCell"/>
</dbReference>
<dbReference type="AlphaFoldDB" id="A0A0R1V351"/>
<dbReference type="InterPro" id="IPR003740">
    <property type="entry name" value="YitT"/>
</dbReference>
<evidence type="ECO:0000256" key="2">
    <source>
        <dbReference type="ARBA" id="ARBA00022475"/>
    </source>
</evidence>
<keyword evidence="2" id="KW-1003">Cell membrane</keyword>
<keyword evidence="4 6" id="KW-1133">Transmembrane helix</keyword>
<keyword evidence="9" id="KW-1185">Reference proteome</keyword>
<evidence type="ECO:0000256" key="1">
    <source>
        <dbReference type="ARBA" id="ARBA00004651"/>
    </source>
</evidence>
<evidence type="ECO:0000313" key="9">
    <source>
        <dbReference type="Proteomes" id="UP000051166"/>
    </source>
</evidence>
<sequence length="284" mass="31099">MGKAKKKLLKITVAILYGLLSAVGINIFLLPANSYSIGIPGIAQLLHAILKLGAIDLSISDLVILLNIPLFVIAWKLFGREYTTYSLLAVAANVVFLKMVPNVVILKEPLTNSVIGGLIIGIGIGLCFRSDFSTGGTDVIVTYLQKRFKLKIGSINNYINGCILITAALFFGFSGAIYSFISMVVTSLAMDYVYIQQKSTMLLIFTKEPVILEESLRKLGYGATIFKGRGIYSQSETDLIVLMTKNSQLSSLKKMIKLCDPKSFVSIQKADSILGNYYQINRAK</sequence>
<protein>
    <submittedName>
        <fullName evidence="8">Integral membrane protein</fullName>
    </submittedName>
</protein>
<dbReference type="EMBL" id="AZFQ01000053">
    <property type="protein sequence ID" value="KRL97173.1"/>
    <property type="molecule type" value="Genomic_DNA"/>
</dbReference>
<dbReference type="Gene3D" id="3.30.70.120">
    <property type="match status" value="1"/>
</dbReference>
<feature type="transmembrane region" description="Helical" evidence="6">
    <location>
        <begin position="155"/>
        <end position="171"/>
    </location>
</feature>
<name>A0A0R1V351_9LACO</name>